<proteinExistence type="predicted"/>
<dbReference type="SUPFAM" id="SSF48452">
    <property type="entry name" value="TPR-like"/>
    <property type="match status" value="1"/>
</dbReference>
<accession>A0A1Y6EAP4</accession>
<feature type="repeat" description="TPR" evidence="3">
    <location>
        <begin position="456"/>
        <end position="489"/>
    </location>
</feature>
<dbReference type="AlphaFoldDB" id="A0A1Y6EAP4"/>
<name>A0A1Y6EAP4_9SPHN</name>
<dbReference type="GeneID" id="303000372"/>
<keyword evidence="1" id="KW-0677">Repeat</keyword>
<evidence type="ECO:0000256" key="1">
    <source>
        <dbReference type="ARBA" id="ARBA00022737"/>
    </source>
</evidence>
<dbReference type="InterPro" id="IPR051012">
    <property type="entry name" value="CellSynth/LPSAsmb/PSIAsmb"/>
</dbReference>
<dbReference type="Gene3D" id="1.25.40.10">
    <property type="entry name" value="Tetratricopeptide repeat domain"/>
    <property type="match status" value="1"/>
</dbReference>
<sequence length="543" mass="57560">MVAAAPAAMAAVDPDQAALYALVRARLAEEAGNPAEALVALQSLASRAPDLPGLRAEMLERAIDAGDLVAARSAAAALWASGDQRFDARLVLVVDAMRRGDWKGARAYLGTAQDDKSGGDAISRLIDPALGAWVDAGQRARQPERALVAAATRGRPEPAYALEAALVQLAAGQSDAAVAAALETTPTDRLSQLVALRLVASLDAARQKDAAGTLRSRIALAAGEREDPLLLLPEQAVTNPRAGAAHWLALVADTLARLPKSNARLPLTFARAATWLNDQDWTARSALADALARSDRAADGAAFLGELRGPLPPVLRMRLAELTAEEGDRAAAVKIAEEAVTGDAPRSLLVRFADLARQSDDAAAAERAYTRLEAALGDGDDSAPLRATLLVARAELRLQAKDWDGAAPLMQRALALRPNDPTILNFVGYSALERRIDVDRALGQIEAAWKAEPQNASITDSLGWAYFLTGRTDRAVELLEQAQQGEPENAVIVEHLGDAYWKAGQRFRARYTWRAAALLAEEDMAARVAAKLEGGLTPQTTAP</sequence>
<dbReference type="SMART" id="SM00028">
    <property type="entry name" value="TPR"/>
    <property type="match status" value="4"/>
</dbReference>
<organism evidence="4 5">
    <name type="scientific">Sphingopyxis terrae subsp. ummariensis</name>
    <dbReference type="NCBI Taxonomy" id="429001"/>
    <lineage>
        <taxon>Bacteria</taxon>
        <taxon>Pseudomonadati</taxon>
        <taxon>Pseudomonadota</taxon>
        <taxon>Alphaproteobacteria</taxon>
        <taxon>Sphingomonadales</taxon>
        <taxon>Sphingomonadaceae</taxon>
        <taxon>Sphingopyxis</taxon>
    </lineage>
</organism>
<dbReference type="PANTHER" id="PTHR45586:SF1">
    <property type="entry name" value="LIPOPOLYSACCHARIDE ASSEMBLY PROTEIN B"/>
    <property type="match status" value="1"/>
</dbReference>
<evidence type="ECO:0000313" key="5">
    <source>
        <dbReference type="Proteomes" id="UP000194469"/>
    </source>
</evidence>
<reference evidence="5" key="1">
    <citation type="submission" date="2017-04" db="EMBL/GenBank/DDBJ databases">
        <authorList>
            <person name="Varghese N."/>
            <person name="Submissions S."/>
        </authorList>
    </citation>
    <scope>NUCLEOTIDE SEQUENCE [LARGE SCALE GENOMIC DNA]</scope>
    <source>
        <strain evidence="5">UI2</strain>
    </source>
</reference>
<evidence type="ECO:0000256" key="2">
    <source>
        <dbReference type="ARBA" id="ARBA00022803"/>
    </source>
</evidence>
<dbReference type="PROSITE" id="PS50005">
    <property type="entry name" value="TPR"/>
    <property type="match status" value="2"/>
</dbReference>
<dbReference type="EMBL" id="FXWL01000001">
    <property type="protein sequence ID" value="SMQ59549.1"/>
    <property type="molecule type" value="Genomic_DNA"/>
</dbReference>
<dbReference type="InterPro" id="IPR019734">
    <property type="entry name" value="TPR_rpt"/>
</dbReference>
<keyword evidence="2 3" id="KW-0802">TPR repeat</keyword>
<evidence type="ECO:0000313" key="4">
    <source>
        <dbReference type="EMBL" id="SMQ59549.1"/>
    </source>
</evidence>
<dbReference type="PANTHER" id="PTHR45586">
    <property type="entry name" value="TPR REPEAT-CONTAINING PROTEIN PA4667"/>
    <property type="match status" value="1"/>
</dbReference>
<evidence type="ECO:0000256" key="3">
    <source>
        <dbReference type="PROSITE-ProRule" id="PRU00339"/>
    </source>
</evidence>
<feature type="repeat" description="TPR" evidence="3">
    <location>
        <begin position="387"/>
        <end position="420"/>
    </location>
</feature>
<dbReference type="Proteomes" id="UP000194469">
    <property type="component" value="Unassembled WGS sequence"/>
</dbReference>
<protein>
    <submittedName>
        <fullName evidence="4">Tetratricopeptide repeat-containing protein</fullName>
    </submittedName>
</protein>
<keyword evidence="5" id="KW-1185">Reference proteome</keyword>
<gene>
    <name evidence="4" type="ORF">SAMN06295984_0288</name>
</gene>
<dbReference type="InterPro" id="IPR011990">
    <property type="entry name" value="TPR-like_helical_dom_sf"/>
</dbReference>
<dbReference type="RefSeq" id="WP_086455764.1">
    <property type="nucleotide sequence ID" value="NZ_FXWL01000001.1"/>
</dbReference>